<dbReference type="GO" id="GO:0003690">
    <property type="term" value="F:double-stranded DNA binding"/>
    <property type="evidence" value="ECO:0007669"/>
    <property type="project" value="TreeGrafter"/>
</dbReference>
<dbReference type="OMA" id="MISECIA"/>
<evidence type="ECO:0000256" key="7">
    <source>
        <dbReference type="SAM" id="MobiDB-lite"/>
    </source>
</evidence>
<gene>
    <name evidence="9" type="ORF">EGR_07797</name>
</gene>
<dbReference type="FunFam" id="1.10.10.10:FF:000140">
    <property type="entry name" value="Histone H1.0"/>
    <property type="match status" value="1"/>
</dbReference>
<keyword evidence="10" id="KW-1185">Reference proteome</keyword>
<evidence type="ECO:0000256" key="4">
    <source>
        <dbReference type="ARBA" id="ARBA00023125"/>
    </source>
</evidence>
<evidence type="ECO:0000259" key="8">
    <source>
        <dbReference type="PROSITE" id="PS51504"/>
    </source>
</evidence>
<dbReference type="GO" id="GO:0000786">
    <property type="term" value="C:nucleosome"/>
    <property type="evidence" value="ECO:0007669"/>
    <property type="project" value="InterPro"/>
</dbReference>
<evidence type="ECO:0000256" key="1">
    <source>
        <dbReference type="ARBA" id="ARBA00004123"/>
    </source>
</evidence>
<feature type="domain" description="H15" evidence="8">
    <location>
        <begin position="16"/>
        <end position="92"/>
    </location>
</feature>
<dbReference type="PROSITE" id="PS51504">
    <property type="entry name" value="H15"/>
    <property type="match status" value="1"/>
</dbReference>
<comment type="similarity">
    <text evidence="6">Belongs to the histone H1/H5 family.</text>
</comment>
<organism evidence="9 10">
    <name type="scientific">Echinococcus granulosus</name>
    <name type="common">Hydatid tapeworm</name>
    <dbReference type="NCBI Taxonomy" id="6210"/>
    <lineage>
        <taxon>Eukaryota</taxon>
        <taxon>Metazoa</taxon>
        <taxon>Spiralia</taxon>
        <taxon>Lophotrochozoa</taxon>
        <taxon>Platyhelminthes</taxon>
        <taxon>Cestoda</taxon>
        <taxon>Eucestoda</taxon>
        <taxon>Cyclophyllidea</taxon>
        <taxon>Taeniidae</taxon>
        <taxon>Echinococcus</taxon>
        <taxon>Echinococcus granulosus group</taxon>
    </lineage>
</organism>
<dbReference type="RefSeq" id="XP_024348534.1">
    <property type="nucleotide sequence ID" value="XM_024497046.1"/>
</dbReference>
<evidence type="ECO:0000256" key="2">
    <source>
        <dbReference type="ARBA" id="ARBA00004286"/>
    </source>
</evidence>
<reference evidence="9 10" key="1">
    <citation type="journal article" date="2013" name="Nat. Genet.">
        <title>The genome of the hydatid tapeworm Echinococcus granulosus.</title>
        <authorList>
            <person name="Zheng H."/>
            <person name="Zhang W."/>
            <person name="Zhang L."/>
            <person name="Zhang Z."/>
            <person name="Li J."/>
            <person name="Lu G."/>
            <person name="Zhu Y."/>
            <person name="Wang Y."/>
            <person name="Huang Y."/>
            <person name="Liu J."/>
            <person name="Kang H."/>
            <person name="Chen J."/>
            <person name="Wang L."/>
            <person name="Chen A."/>
            <person name="Yu S."/>
            <person name="Gao Z."/>
            <person name="Jin L."/>
            <person name="Gu W."/>
            <person name="Wang Z."/>
            <person name="Zhao L."/>
            <person name="Shi B."/>
            <person name="Wen H."/>
            <person name="Lin R."/>
            <person name="Jones M.K."/>
            <person name="Brejova B."/>
            <person name="Vinar T."/>
            <person name="Zhao G."/>
            <person name="McManus D.P."/>
            <person name="Chen Z."/>
            <person name="Zhou Y."/>
            <person name="Wang S."/>
        </authorList>
    </citation>
    <scope>NUCLEOTIDE SEQUENCE [LARGE SCALE GENOMIC DNA]</scope>
</reference>
<feature type="compositionally biased region" description="Basic residues" evidence="7">
    <location>
        <begin position="179"/>
        <end position="193"/>
    </location>
</feature>
<evidence type="ECO:0000313" key="10">
    <source>
        <dbReference type="Proteomes" id="UP000019149"/>
    </source>
</evidence>
<dbReference type="KEGG" id="egl:EGR_07797"/>
<dbReference type="Pfam" id="PF00538">
    <property type="entry name" value="Linker_histone"/>
    <property type="match status" value="1"/>
</dbReference>
<comment type="caution">
    <text evidence="9">The sequence shown here is derived from an EMBL/GenBank/DDBJ whole genome shotgun (WGS) entry which is preliminary data.</text>
</comment>
<protein>
    <submittedName>
        <fullName evidence="9">Histone H1, gonadal</fullName>
    </submittedName>
</protein>
<evidence type="ECO:0000256" key="3">
    <source>
        <dbReference type="ARBA" id="ARBA00022454"/>
    </source>
</evidence>
<dbReference type="GO" id="GO:0031492">
    <property type="term" value="F:nucleosomal DNA binding"/>
    <property type="evidence" value="ECO:0007669"/>
    <property type="project" value="TreeGrafter"/>
</dbReference>
<dbReference type="InterPro" id="IPR005819">
    <property type="entry name" value="H1/H5"/>
</dbReference>
<keyword evidence="3 6" id="KW-0158">Chromosome</keyword>
<sequence length="250" mass="26414">MSASAPKAKKSKAPASHPPVLEMIKDAIASSKDRKGASLAVIKKHVTTHYKVDMARIAPHLRRAIVHGVENGTLVRVGNKGTGASGSFKLANKFAEKRVPRTARAKKAVSAKVVKKRVPSGTVSKKAEGAPKAKVSAPKVVKVKKATAGVKAKEVVPKSPAKAAGPKSPKKAVGPKQKTPVKKSKSMAPKTKKQAAKKAASCCHDQLYFNRAATATQCRSAQGQGRCLNQRCVCWSASYHVTCHIVNSFG</sequence>
<dbReference type="AlphaFoldDB" id="W6U7X9"/>
<dbReference type="PRINTS" id="PR00624">
    <property type="entry name" value="HISTONEH5"/>
</dbReference>
<feature type="compositionally biased region" description="Low complexity" evidence="7">
    <location>
        <begin position="157"/>
        <end position="176"/>
    </location>
</feature>
<dbReference type="GeneID" id="36343512"/>
<dbReference type="CDD" id="cd00073">
    <property type="entry name" value="H15"/>
    <property type="match status" value="1"/>
</dbReference>
<name>W6U7X9_ECHGR</name>
<evidence type="ECO:0000313" key="9">
    <source>
        <dbReference type="EMBL" id="EUB57338.1"/>
    </source>
</evidence>
<keyword evidence="4 6" id="KW-0238">DNA-binding</keyword>
<dbReference type="GO" id="GO:0006334">
    <property type="term" value="P:nucleosome assembly"/>
    <property type="evidence" value="ECO:0007669"/>
    <property type="project" value="InterPro"/>
</dbReference>
<feature type="region of interest" description="Disordered" evidence="7">
    <location>
        <begin position="147"/>
        <end position="193"/>
    </location>
</feature>
<dbReference type="InterPro" id="IPR036390">
    <property type="entry name" value="WH_DNA-bd_sf"/>
</dbReference>
<dbReference type="SUPFAM" id="SSF46785">
    <property type="entry name" value="Winged helix' DNA-binding domain"/>
    <property type="match status" value="1"/>
</dbReference>
<accession>W6U7X9</accession>
<dbReference type="InterPro" id="IPR036388">
    <property type="entry name" value="WH-like_DNA-bd_sf"/>
</dbReference>
<dbReference type="InterPro" id="IPR005818">
    <property type="entry name" value="Histone_H1/H5_H15"/>
</dbReference>
<dbReference type="CTD" id="36343512"/>
<dbReference type="STRING" id="6210.W6U7X9"/>
<dbReference type="GO" id="GO:0005634">
    <property type="term" value="C:nucleus"/>
    <property type="evidence" value="ECO:0007669"/>
    <property type="project" value="UniProtKB-SubCell"/>
</dbReference>
<dbReference type="PANTHER" id="PTHR11467">
    <property type="entry name" value="HISTONE H1"/>
    <property type="match status" value="1"/>
</dbReference>
<dbReference type="GO" id="GO:0045910">
    <property type="term" value="P:negative regulation of DNA recombination"/>
    <property type="evidence" value="ECO:0007669"/>
    <property type="project" value="TreeGrafter"/>
</dbReference>
<proteinExistence type="inferred from homology"/>
<dbReference type="PANTHER" id="PTHR11467:SF177">
    <property type="entry name" value="HISTONE H1, EARLY EMBRYONIC"/>
    <property type="match status" value="1"/>
</dbReference>
<comment type="subcellular location">
    <subcellularLocation>
        <location evidence="2">Chromosome</location>
    </subcellularLocation>
    <subcellularLocation>
        <location evidence="1 6">Nucleus</location>
    </subcellularLocation>
</comment>
<keyword evidence="5 6" id="KW-0539">Nucleus</keyword>
<dbReference type="GO" id="GO:0030261">
    <property type="term" value="P:chromosome condensation"/>
    <property type="evidence" value="ECO:0007669"/>
    <property type="project" value="TreeGrafter"/>
</dbReference>
<evidence type="ECO:0000256" key="6">
    <source>
        <dbReference type="RuleBase" id="RU003894"/>
    </source>
</evidence>
<dbReference type="GO" id="GO:0030527">
    <property type="term" value="F:structural constituent of chromatin"/>
    <property type="evidence" value="ECO:0007669"/>
    <property type="project" value="InterPro"/>
</dbReference>
<dbReference type="Gene3D" id="1.10.10.10">
    <property type="entry name" value="Winged helix-like DNA-binding domain superfamily/Winged helix DNA-binding domain"/>
    <property type="match status" value="1"/>
</dbReference>
<evidence type="ECO:0000256" key="5">
    <source>
        <dbReference type="ARBA" id="ARBA00023242"/>
    </source>
</evidence>
<dbReference type="Proteomes" id="UP000019149">
    <property type="component" value="Unassembled WGS sequence"/>
</dbReference>
<dbReference type="EMBL" id="APAU02000087">
    <property type="protein sequence ID" value="EUB57338.1"/>
    <property type="molecule type" value="Genomic_DNA"/>
</dbReference>
<dbReference type="OrthoDB" id="10067792at2759"/>
<dbReference type="SMART" id="SM00526">
    <property type="entry name" value="H15"/>
    <property type="match status" value="1"/>
</dbReference>